<gene>
    <name evidence="2" type="ORF">Nkreftii_000652</name>
</gene>
<organism evidence="2 3">
    <name type="scientific">Candidatus Nitrospira kreftii</name>
    <dbReference type="NCBI Taxonomy" id="2652173"/>
    <lineage>
        <taxon>Bacteria</taxon>
        <taxon>Pseudomonadati</taxon>
        <taxon>Nitrospirota</taxon>
        <taxon>Nitrospiria</taxon>
        <taxon>Nitrospirales</taxon>
        <taxon>Nitrospiraceae</taxon>
        <taxon>Nitrospira</taxon>
    </lineage>
</organism>
<proteinExistence type="predicted"/>
<evidence type="ECO:0000313" key="3">
    <source>
        <dbReference type="Proteomes" id="UP000593737"/>
    </source>
</evidence>
<dbReference type="KEGG" id="nkf:Nkreftii_000652"/>
<feature type="transmembrane region" description="Helical" evidence="1">
    <location>
        <begin position="12"/>
        <end position="30"/>
    </location>
</feature>
<dbReference type="Pfam" id="PF07642">
    <property type="entry name" value="BBP2"/>
    <property type="match status" value="1"/>
</dbReference>
<dbReference type="Proteomes" id="UP000593737">
    <property type="component" value="Chromosome"/>
</dbReference>
<accession>A0A7S8FBN9</accession>
<keyword evidence="1" id="KW-0472">Membrane</keyword>
<evidence type="ECO:0000256" key="1">
    <source>
        <dbReference type="SAM" id="Phobius"/>
    </source>
</evidence>
<dbReference type="AlphaFoldDB" id="A0A7S8FBN9"/>
<evidence type="ECO:0008006" key="4">
    <source>
        <dbReference type="Google" id="ProtNLM"/>
    </source>
</evidence>
<reference evidence="2 3" key="1">
    <citation type="journal article" date="2020" name="ISME J.">
        <title>Enrichment and physiological characterization of a novel comammox Nitrospira indicates ammonium inhibition of complete nitrification.</title>
        <authorList>
            <person name="Sakoula D."/>
            <person name="Koch H."/>
            <person name="Frank J."/>
            <person name="Jetten M.S.M."/>
            <person name="van Kessel M.A.H.J."/>
            <person name="Lucker S."/>
        </authorList>
    </citation>
    <scope>NUCLEOTIDE SEQUENCE [LARGE SCALE GENOMIC DNA]</scope>
    <source>
        <strain evidence="2">Comreactor17</strain>
    </source>
</reference>
<dbReference type="EMBL" id="CP047423">
    <property type="protein sequence ID" value="QPD02878.1"/>
    <property type="molecule type" value="Genomic_DNA"/>
</dbReference>
<keyword evidence="1" id="KW-1133">Transmembrane helix</keyword>
<dbReference type="InterPro" id="IPR011486">
    <property type="entry name" value="BBP2"/>
</dbReference>
<sequence>MIYAKTINHCYSWCVWISVPLIVVELFAIAPTCLAQHLSQASEEPTIVGAGSASSMDFIPSDWHYGAYVDVGYVGNFNSPDNHLWRSRATAAHHNELSPNMGLAYVRKDVSTSSRWGMELGFQGGRDSEEFAFLVGERRVDGSDLLRHVHRANVSYLAPVGKGLTITTGLFNSLVGYESLYAKDNANYTRSWIADNSPYMMLGVNVQYPLSEQFTVSAFIVNSYYHLAHPNDLPSYGGRWIWKATPRLTLTQTLYGGPDQAQTSLEFWRLYGNHIAEWKGHDLTVVASFDIGTENIAGRIGSPRAFVMGGNMVVRWQISGPWAVAVRPEFYWDRNGRWTGVEQFVKAVTSTVEYQFPYRWMNTVVKVEHRYDESTGIGGGFFKNGELRPGVAGLAPGQHLLLLGVLISFDSP</sequence>
<protein>
    <recommendedName>
        <fullName evidence="4">Porin</fullName>
    </recommendedName>
</protein>
<name>A0A7S8FBN9_9BACT</name>
<evidence type="ECO:0000313" key="2">
    <source>
        <dbReference type="EMBL" id="QPD02878.1"/>
    </source>
</evidence>
<keyword evidence="1" id="KW-0812">Transmembrane</keyword>